<dbReference type="PANTHER" id="PTHR42985">
    <property type="entry name" value="SODIUM-COUPLED MONOCARBOXYLATE TRANSPORTER"/>
    <property type="match status" value="1"/>
</dbReference>
<evidence type="ECO:0000313" key="13">
    <source>
        <dbReference type="EMBL" id="GFG29159.1"/>
    </source>
</evidence>
<dbReference type="AlphaFoldDB" id="A0A6L2PA05"/>
<dbReference type="Pfam" id="PF00474">
    <property type="entry name" value="SSF"/>
    <property type="match status" value="1"/>
</dbReference>
<dbReference type="PANTHER" id="PTHR42985:SF21">
    <property type="entry name" value="SODIUM-DEPENDENT MULTIVITAMIN TRANSPORTER-LIKE PROTEIN"/>
    <property type="match status" value="1"/>
</dbReference>
<protein>
    <submittedName>
        <fullName evidence="13">Uncharacterized protein</fullName>
    </submittedName>
</protein>
<feature type="transmembrane region" description="Helical" evidence="12">
    <location>
        <begin position="245"/>
        <end position="263"/>
    </location>
</feature>
<keyword evidence="14" id="KW-1185">Reference proteome</keyword>
<feature type="transmembrane region" description="Helical" evidence="12">
    <location>
        <begin position="284"/>
        <end position="311"/>
    </location>
</feature>
<evidence type="ECO:0000256" key="1">
    <source>
        <dbReference type="ARBA" id="ARBA00004651"/>
    </source>
</evidence>
<evidence type="ECO:0000256" key="11">
    <source>
        <dbReference type="RuleBase" id="RU362091"/>
    </source>
</evidence>
<sequence>MSVNFTEGNGSHVTKFFSWLDFLVFGVMLCLSALIGVYFGFFAKKKQNTTTEYLMGGKTMGIFPISMSLIASYISGISLLGLPSEMYVYGTQYSMIMCPEAFVSITMALVYLPVFYKLQITSSYEYLSLRFSRTVRLMGSILFLVKMLLYIPIVIYVPAMAFSQVTGTNLHLITPIVCIVCIFYTTLGGLKAVVWTDTLQTFLMFGGVITVMILGTVNVGGPGVVWERSHQSERLEFFNFNLDPTLRYTFWNVSFGNYFYWLASCSVNQAMVQRCLAMPTIYKANITILILALGIVGIVSMSCYTGLVIYATFHDCDPISTHIIGKADQLLPYFVMQISQSVPGLPGIFLSGVFSAALSSMSTGLNSMTGVIFEDLIRPMAKKPISEKCASLIMKVIVVVIGTVCVGMVFVVENMGTIIQAGKSLAGITAGSLLGVFSMGMFFPWANAKGALVGGVASMAFVSWISIGSQIAIAKGQIKFHTKLVSVEGCDIELLNNTDNFAAIPAIVEEPLYIYRISYMWYALIGVATAIIVGMAVSFLTKANSAEDIDPDLLTPVIHRFLPSKARHIELLPHKQDVAEHQKSSFEHRLKE</sequence>
<dbReference type="Proteomes" id="UP000502823">
    <property type="component" value="Unassembled WGS sequence"/>
</dbReference>
<feature type="transmembrane region" description="Helical" evidence="12">
    <location>
        <begin position="62"/>
        <end position="82"/>
    </location>
</feature>
<dbReference type="InterPro" id="IPR051163">
    <property type="entry name" value="Sodium:Solute_Symporter_SSF"/>
</dbReference>
<dbReference type="GO" id="GO:0005886">
    <property type="term" value="C:plasma membrane"/>
    <property type="evidence" value="ECO:0007669"/>
    <property type="project" value="UniProtKB-SubCell"/>
</dbReference>
<dbReference type="Gene3D" id="1.20.1730.10">
    <property type="entry name" value="Sodium/glucose cotransporter"/>
    <property type="match status" value="1"/>
</dbReference>
<feature type="transmembrane region" description="Helical" evidence="12">
    <location>
        <begin position="16"/>
        <end position="41"/>
    </location>
</feature>
<keyword evidence="4" id="KW-1003">Cell membrane</keyword>
<keyword evidence="7" id="KW-0915">Sodium</keyword>
<feature type="transmembrane region" description="Helical" evidence="12">
    <location>
        <begin position="170"/>
        <end position="190"/>
    </location>
</feature>
<feature type="transmembrane region" description="Helical" evidence="12">
    <location>
        <begin position="450"/>
        <end position="473"/>
    </location>
</feature>
<comment type="similarity">
    <text evidence="2 11">Belongs to the sodium:solute symporter (SSF) (TC 2.A.21) family.</text>
</comment>
<dbReference type="GO" id="GO:0006814">
    <property type="term" value="P:sodium ion transport"/>
    <property type="evidence" value="ECO:0007669"/>
    <property type="project" value="UniProtKB-KW"/>
</dbReference>
<evidence type="ECO:0000256" key="4">
    <source>
        <dbReference type="ARBA" id="ARBA00022475"/>
    </source>
</evidence>
<keyword evidence="8" id="KW-0406">Ion transport</keyword>
<comment type="caution">
    <text evidence="13">The sequence shown here is derived from an EMBL/GenBank/DDBJ whole genome shotgun (WGS) entry which is preliminary data.</text>
</comment>
<keyword evidence="9 12" id="KW-0472">Membrane</keyword>
<feature type="transmembrane region" description="Helical" evidence="12">
    <location>
        <begin position="137"/>
        <end position="158"/>
    </location>
</feature>
<evidence type="ECO:0000256" key="3">
    <source>
        <dbReference type="ARBA" id="ARBA00022448"/>
    </source>
</evidence>
<comment type="subcellular location">
    <subcellularLocation>
        <location evidence="1">Cell membrane</location>
        <topology evidence="1">Multi-pass membrane protein</topology>
    </subcellularLocation>
</comment>
<keyword evidence="6 12" id="KW-1133">Transmembrane helix</keyword>
<dbReference type="CDD" id="cd11492">
    <property type="entry name" value="SLC5sbd_NIS-SMVT"/>
    <property type="match status" value="1"/>
</dbReference>
<evidence type="ECO:0000256" key="5">
    <source>
        <dbReference type="ARBA" id="ARBA00022692"/>
    </source>
</evidence>
<evidence type="ECO:0000256" key="9">
    <source>
        <dbReference type="ARBA" id="ARBA00023136"/>
    </source>
</evidence>
<dbReference type="InterPro" id="IPR038377">
    <property type="entry name" value="Na/Glc_symporter_sf"/>
</dbReference>
<feature type="transmembrane region" description="Helical" evidence="12">
    <location>
        <begin position="202"/>
        <end position="225"/>
    </location>
</feature>
<accession>A0A6L2PA05</accession>
<evidence type="ECO:0000313" key="14">
    <source>
        <dbReference type="Proteomes" id="UP000502823"/>
    </source>
</evidence>
<evidence type="ECO:0000256" key="7">
    <source>
        <dbReference type="ARBA" id="ARBA00023053"/>
    </source>
</evidence>
<dbReference type="GO" id="GO:0015293">
    <property type="term" value="F:symporter activity"/>
    <property type="evidence" value="ECO:0007669"/>
    <property type="project" value="TreeGrafter"/>
</dbReference>
<dbReference type="PROSITE" id="PS50283">
    <property type="entry name" value="NA_SOLUT_SYMP_3"/>
    <property type="match status" value="1"/>
</dbReference>
<dbReference type="OrthoDB" id="6132759at2759"/>
<proteinExistence type="inferred from homology"/>
<feature type="transmembrane region" description="Helical" evidence="12">
    <location>
        <begin position="348"/>
        <end position="372"/>
    </location>
</feature>
<evidence type="ECO:0000256" key="10">
    <source>
        <dbReference type="ARBA" id="ARBA00023201"/>
    </source>
</evidence>
<evidence type="ECO:0000256" key="6">
    <source>
        <dbReference type="ARBA" id="ARBA00022989"/>
    </source>
</evidence>
<evidence type="ECO:0000256" key="12">
    <source>
        <dbReference type="SAM" id="Phobius"/>
    </source>
</evidence>
<feature type="transmembrane region" description="Helical" evidence="12">
    <location>
        <begin position="392"/>
        <end position="412"/>
    </location>
</feature>
<evidence type="ECO:0000256" key="8">
    <source>
        <dbReference type="ARBA" id="ARBA00023065"/>
    </source>
</evidence>
<reference evidence="14" key="1">
    <citation type="submission" date="2020-01" db="EMBL/GenBank/DDBJ databases">
        <title>Draft genome sequence of the Termite Coptotermes fromosanus.</title>
        <authorList>
            <person name="Itakura S."/>
            <person name="Yosikawa Y."/>
            <person name="Umezawa K."/>
        </authorList>
    </citation>
    <scope>NUCLEOTIDE SEQUENCE [LARGE SCALE GENOMIC DNA]</scope>
</reference>
<feature type="transmembrane region" description="Helical" evidence="12">
    <location>
        <begin position="519"/>
        <end position="540"/>
    </location>
</feature>
<keyword evidence="5 12" id="KW-0812">Transmembrane</keyword>
<dbReference type="InterPro" id="IPR001734">
    <property type="entry name" value="Na/solute_symporter"/>
</dbReference>
<feature type="transmembrane region" description="Helical" evidence="12">
    <location>
        <begin position="424"/>
        <end position="443"/>
    </location>
</feature>
<dbReference type="InParanoid" id="A0A6L2PA05"/>
<gene>
    <name evidence="13" type="ORF">Cfor_00225</name>
</gene>
<dbReference type="EMBL" id="BLKM01000118">
    <property type="protein sequence ID" value="GFG29159.1"/>
    <property type="molecule type" value="Genomic_DNA"/>
</dbReference>
<name>A0A6L2PA05_COPFO</name>
<keyword evidence="3" id="KW-0813">Transport</keyword>
<evidence type="ECO:0000256" key="2">
    <source>
        <dbReference type="ARBA" id="ARBA00006434"/>
    </source>
</evidence>
<keyword evidence="10" id="KW-0739">Sodium transport</keyword>
<feature type="transmembrane region" description="Helical" evidence="12">
    <location>
        <begin position="94"/>
        <end position="116"/>
    </location>
</feature>
<organism evidence="13 14">
    <name type="scientific">Coptotermes formosanus</name>
    <name type="common">Formosan subterranean termite</name>
    <dbReference type="NCBI Taxonomy" id="36987"/>
    <lineage>
        <taxon>Eukaryota</taxon>
        <taxon>Metazoa</taxon>
        <taxon>Ecdysozoa</taxon>
        <taxon>Arthropoda</taxon>
        <taxon>Hexapoda</taxon>
        <taxon>Insecta</taxon>
        <taxon>Pterygota</taxon>
        <taxon>Neoptera</taxon>
        <taxon>Polyneoptera</taxon>
        <taxon>Dictyoptera</taxon>
        <taxon>Blattodea</taxon>
        <taxon>Blattoidea</taxon>
        <taxon>Termitoidae</taxon>
        <taxon>Rhinotermitidae</taxon>
        <taxon>Coptotermes</taxon>
    </lineage>
</organism>
<dbReference type="NCBIfam" id="TIGR00813">
    <property type="entry name" value="sss"/>
    <property type="match status" value="1"/>
</dbReference>